<evidence type="ECO:0000313" key="2">
    <source>
        <dbReference type="Proteomes" id="UP000270094"/>
    </source>
</evidence>
<protein>
    <submittedName>
        <fullName evidence="1">Uncharacterized protein</fullName>
    </submittedName>
</protein>
<dbReference type="PANTHER" id="PTHR35573:SF2">
    <property type="entry name" value="MD-2-RELATED LIPID-RECOGNITION DOMAIN-CONTAINING PROTEIN"/>
    <property type="match status" value="1"/>
</dbReference>
<proteinExistence type="predicted"/>
<keyword evidence="2" id="KW-1185">Reference proteome</keyword>
<name>A0A3P7ISJ5_STRVU</name>
<accession>A0A3P7ISJ5</accession>
<gene>
    <name evidence="1" type="ORF">SVUK_LOCUS11158</name>
</gene>
<dbReference type="Proteomes" id="UP000270094">
    <property type="component" value="Unassembled WGS sequence"/>
</dbReference>
<evidence type="ECO:0000313" key="1">
    <source>
        <dbReference type="EMBL" id="VDM76160.1"/>
    </source>
</evidence>
<dbReference type="PANTHER" id="PTHR35573">
    <property type="entry name" value="PROTEIN CBG22129"/>
    <property type="match status" value="1"/>
</dbReference>
<dbReference type="AlphaFoldDB" id="A0A3P7ISJ5"/>
<sequence>MKAYFEGANQRQDDEILSKHLEIRDNLSIDSATIGYGDESLQRDTGVRVAGLVMNTRTFNLILSAVHIGLAFVPSYLDPGNGFQANSRYDPVRDSYLRSEVSVEDSLDAGNSTEDIDVFLLISHIIQGAITNLNGDDRYPVEFETPIRVFLDVTSVAPRRNNYDMCADNPSCPLSPGRQVLEFTLDPMRLINRFFRMIHNDMVLKALFLAIAHILIII</sequence>
<organism evidence="1 2">
    <name type="scientific">Strongylus vulgaris</name>
    <name type="common">Blood worm</name>
    <dbReference type="NCBI Taxonomy" id="40348"/>
    <lineage>
        <taxon>Eukaryota</taxon>
        <taxon>Metazoa</taxon>
        <taxon>Ecdysozoa</taxon>
        <taxon>Nematoda</taxon>
        <taxon>Chromadorea</taxon>
        <taxon>Rhabditida</taxon>
        <taxon>Rhabditina</taxon>
        <taxon>Rhabditomorpha</taxon>
        <taxon>Strongyloidea</taxon>
        <taxon>Strongylidae</taxon>
        <taxon>Strongylus</taxon>
    </lineage>
</organism>
<dbReference type="EMBL" id="UYYB01096453">
    <property type="protein sequence ID" value="VDM76160.1"/>
    <property type="molecule type" value="Genomic_DNA"/>
</dbReference>
<dbReference type="OrthoDB" id="5863283at2759"/>
<reference evidence="1 2" key="1">
    <citation type="submission" date="2018-11" db="EMBL/GenBank/DDBJ databases">
        <authorList>
            <consortium name="Pathogen Informatics"/>
        </authorList>
    </citation>
    <scope>NUCLEOTIDE SEQUENCE [LARGE SCALE GENOMIC DNA]</scope>
</reference>